<dbReference type="Proteomes" id="UP000001876">
    <property type="component" value="Unassembled WGS sequence"/>
</dbReference>
<dbReference type="SUPFAM" id="SSF64268">
    <property type="entry name" value="PX domain"/>
    <property type="match status" value="1"/>
</dbReference>
<dbReference type="InterPro" id="IPR027267">
    <property type="entry name" value="AH/BAR_dom_sf"/>
</dbReference>
<organism evidence="4">
    <name type="scientific">Micromonas pusilla (strain CCMP1545)</name>
    <name type="common">Picoplanktonic green alga</name>
    <dbReference type="NCBI Taxonomy" id="564608"/>
    <lineage>
        <taxon>Eukaryota</taxon>
        <taxon>Viridiplantae</taxon>
        <taxon>Chlorophyta</taxon>
        <taxon>Mamiellophyceae</taxon>
        <taxon>Mamiellales</taxon>
        <taxon>Mamiellaceae</taxon>
        <taxon>Micromonas</taxon>
    </lineage>
</organism>
<dbReference type="OMA" id="VGQCERD"/>
<feature type="non-terminal residue" evidence="3">
    <location>
        <position position="1"/>
    </location>
</feature>
<dbReference type="GO" id="GO:0035091">
    <property type="term" value="F:phosphatidylinositol binding"/>
    <property type="evidence" value="ECO:0007669"/>
    <property type="project" value="InterPro"/>
</dbReference>
<dbReference type="RefSeq" id="XP_003060307.1">
    <property type="nucleotide sequence ID" value="XM_003060261.1"/>
</dbReference>
<accession>C1MYN8</accession>
<evidence type="ECO:0000313" key="3">
    <source>
        <dbReference type="EMBL" id="EEH55076.1"/>
    </source>
</evidence>
<evidence type="ECO:0000313" key="4">
    <source>
        <dbReference type="Proteomes" id="UP000001876"/>
    </source>
</evidence>
<feature type="domain" description="PX" evidence="2">
    <location>
        <begin position="1"/>
        <end position="76"/>
    </location>
</feature>
<name>C1MYN8_MICPC</name>
<dbReference type="CDD" id="cd07596">
    <property type="entry name" value="BAR_SNX"/>
    <property type="match status" value="1"/>
</dbReference>
<proteinExistence type="predicted"/>
<dbReference type="KEGG" id="mpp:MICPUCDRAFT_2622"/>
<dbReference type="Pfam" id="PF09325">
    <property type="entry name" value="Vps5"/>
    <property type="match status" value="1"/>
</dbReference>
<reference evidence="3 4" key="1">
    <citation type="journal article" date="2009" name="Science">
        <title>Green evolution and dynamic adaptations revealed by genomes of the marine picoeukaryotes Micromonas.</title>
        <authorList>
            <person name="Worden A.Z."/>
            <person name="Lee J.H."/>
            <person name="Mock T."/>
            <person name="Rouze P."/>
            <person name="Simmons M.P."/>
            <person name="Aerts A.L."/>
            <person name="Allen A.E."/>
            <person name="Cuvelier M.L."/>
            <person name="Derelle E."/>
            <person name="Everett M.V."/>
            <person name="Foulon E."/>
            <person name="Grimwood J."/>
            <person name="Gundlach H."/>
            <person name="Henrissat B."/>
            <person name="Napoli C."/>
            <person name="McDonald S.M."/>
            <person name="Parker M.S."/>
            <person name="Rombauts S."/>
            <person name="Salamov A."/>
            <person name="Von Dassow P."/>
            <person name="Badger J.H."/>
            <person name="Coutinho P.M."/>
            <person name="Demir E."/>
            <person name="Dubchak I."/>
            <person name="Gentemann C."/>
            <person name="Eikrem W."/>
            <person name="Gready J.E."/>
            <person name="John U."/>
            <person name="Lanier W."/>
            <person name="Lindquist E.A."/>
            <person name="Lucas S."/>
            <person name="Mayer K.F."/>
            <person name="Moreau H."/>
            <person name="Not F."/>
            <person name="Otillar R."/>
            <person name="Panaud O."/>
            <person name="Pangilinan J."/>
            <person name="Paulsen I."/>
            <person name="Piegu B."/>
            <person name="Poliakov A."/>
            <person name="Robbens S."/>
            <person name="Schmutz J."/>
            <person name="Toulza E."/>
            <person name="Wyss T."/>
            <person name="Zelensky A."/>
            <person name="Zhou K."/>
            <person name="Armbrust E.V."/>
            <person name="Bhattacharya D."/>
            <person name="Goodenough U.W."/>
            <person name="Van de Peer Y."/>
            <person name="Grigoriev I.V."/>
        </authorList>
    </citation>
    <scope>NUCLEOTIDE SEQUENCE [LARGE SCALE GENOMIC DNA]</scope>
    <source>
        <strain evidence="3 4">CCMP1545</strain>
    </source>
</reference>
<dbReference type="PROSITE" id="PS50195">
    <property type="entry name" value="PX"/>
    <property type="match status" value="1"/>
</dbReference>
<dbReference type="InterPro" id="IPR015404">
    <property type="entry name" value="Vps5_C"/>
</dbReference>
<keyword evidence="1" id="KW-0175">Coiled coil</keyword>
<dbReference type="InterPro" id="IPR001683">
    <property type="entry name" value="PX_dom"/>
</dbReference>
<dbReference type="Gene3D" id="3.30.1520.10">
    <property type="entry name" value="Phox-like domain"/>
    <property type="match status" value="1"/>
</dbReference>
<dbReference type="Gene3D" id="1.20.1270.60">
    <property type="entry name" value="Arfaptin homology (AH) domain/BAR domain"/>
    <property type="match status" value="1"/>
</dbReference>
<sequence length="378" mass="41831">RRFRDFVGLADRLAESHRGFFVPPRPEKTLVNSTEEKFVNDRMTQLQSYLAKLCSHPTLRHASELRLFLTAHDLEVNPTGTMAMMGGGIENNANHPHVMHPAGAPSGSGGGGRKIGRFFKELRQTVVQSSAVASVGATFGIETHKPKVTEEDLDFIAERDRVARLEQELSIASQKAERVLMQEEKYGDALGELGLECMKLAKVEETEAHKLGEGVVAGERGLETGLMARKIGNATVRVSRLTRAATTQLAHALDPMHDYLGMMPAVRKATGDRAETLLTLQTMLSDIEAKSAKLSKLELDVAKTSKAAHLRYELEALRSASVGVKAEYENIKERHAEEFKRLETARTDTFKNMWLAFARVQVLNAERASQVWKAAAEE</sequence>
<dbReference type="STRING" id="564608.C1MYN8"/>
<dbReference type="InterPro" id="IPR044279">
    <property type="entry name" value="SNX2A/B"/>
</dbReference>
<dbReference type="AlphaFoldDB" id="C1MYN8"/>
<evidence type="ECO:0000259" key="2">
    <source>
        <dbReference type="PROSITE" id="PS50195"/>
    </source>
</evidence>
<feature type="coiled-coil region" evidence="1">
    <location>
        <begin position="314"/>
        <end position="345"/>
    </location>
</feature>
<dbReference type="eggNOG" id="KOG2273">
    <property type="taxonomic scope" value="Eukaryota"/>
</dbReference>
<feature type="non-terminal residue" evidence="3">
    <location>
        <position position="378"/>
    </location>
</feature>
<keyword evidence="4" id="KW-1185">Reference proteome</keyword>
<protein>
    <submittedName>
        <fullName evidence="3">Predicted protein</fullName>
    </submittedName>
</protein>
<dbReference type="GO" id="GO:0005768">
    <property type="term" value="C:endosome"/>
    <property type="evidence" value="ECO:0007669"/>
    <property type="project" value="UniProtKB-ARBA"/>
</dbReference>
<dbReference type="InterPro" id="IPR036871">
    <property type="entry name" value="PX_dom_sf"/>
</dbReference>
<dbReference type="PANTHER" id="PTHR46757">
    <property type="entry name" value="SORTING NEXIN-RELATED"/>
    <property type="match status" value="1"/>
</dbReference>
<dbReference type="OrthoDB" id="271164at2759"/>
<gene>
    <name evidence="3" type="ORF">MICPUCDRAFT_2622</name>
</gene>
<dbReference type="GeneID" id="9685745"/>
<dbReference type="Pfam" id="PF00787">
    <property type="entry name" value="PX"/>
    <property type="match status" value="1"/>
</dbReference>
<dbReference type="EMBL" id="GG663742">
    <property type="protein sequence ID" value="EEH55076.1"/>
    <property type="molecule type" value="Genomic_DNA"/>
</dbReference>
<dbReference type="PANTHER" id="PTHR46757:SF2">
    <property type="entry name" value="OS05G0346100 PROTEIN"/>
    <property type="match status" value="1"/>
</dbReference>
<evidence type="ECO:0000256" key="1">
    <source>
        <dbReference type="SAM" id="Coils"/>
    </source>
</evidence>